<dbReference type="SUPFAM" id="SSF51206">
    <property type="entry name" value="cAMP-binding domain-like"/>
    <property type="match status" value="1"/>
</dbReference>
<organism evidence="2 3">
    <name type="scientific">Candidatus Marithioploca araucensis</name>
    <dbReference type="NCBI Taxonomy" id="70273"/>
    <lineage>
        <taxon>Bacteria</taxon>
        <taxon>Pseudomonadati</taxon>
        <taxon>Pseudomonadota</taxon>
        <taxon>Gammaproteobacteria</taxon>
        <taxon>Thiotrichales</taxon>
        <taxon>Thiotrichaceae</taxon>
        <taxon>Candidatus Marithioploca</taxon>
    </lineage>
</organism>
<dbReference type="Proteomes" id="UP001171945">
    <property type="component" value="Unassembled WGS sequence"/>
</dbReference>
<dbReference type="CDD" id="cd00038">
    <property type="entry name" value="CAP_ED"/>
    <property type="match status" value="1"/>
</dbReference>
<gene>
    <name evidence="2" type="ORF">QUF54_07770</name>
</gene>
<dbReference type="PROSITE" id="PS50042">
    <property type="entry name" value="CNMP_BINDING_3"/>
    <property type="match status" value="1"/>
</dbReference>
<reference evidence="2" key="1">
    <citation type="submission" date="2023-06" db="EMBL/GenBank/DDBJ databases">
        <title>Uncultivated large filamentous bacteria from sulfidic sediments reveal new species and different genomic features in energy metabolism and defense.</title>
        <authorList>
            <person name="Fonseca A."/>
        </authorList>
    </citation>
    <scope>NUCLEOTIDE SEQUENCE</scope>
    <source>
        <strain evidence="2">HSG4</strain>
    </source>
</reference>
<keyword evidence="3" id="KW-1185">Reference proteome</keyword>
<proteinExistence type="predicted"/>
<dbReference type="InterPro" id="IPR000595">
    <property type="entry name" value="cNMP-bd_dom"/>
</dbReference>
<feature type="non-terminal residue" evidence="2">
    <location>
        <position position="1"/>
    </location>
</feature>
<dbReference type="Gene3D" id="2.60.120.10">
    <property type="entry name" value="Jelly Rolls"/>
    <property type="match status" value="1"/>
</dbReference>
<evidence type="ECO:0000313" key="3">
    <source>
        <dbReference type="Proteomes" id="UP001171945"/>
    </source>
</evidence>
<sequence length="109" mass="12328">QVKTNDGRIEEAARLGAGNFFGEMALLTGEERKATVIALADTYLFELTKADIKPLINDEPEVSELISKVLSRRQDVIDSIQKHIKHDVKIQKTKFNELLDKINIFFGNN</sequence>
<dbReference type="Pfam" id="PF00027">
    <property type="entry name" value="cNMP_binding"/>
    <property type="match status" value="1"/>
</dbReference>
<comment type="caution">
    <text evidence="2">The sequence shown here is derived from an EMBL/GenBank/DDBJ whole genome shotgun (WGS) entry which is preliminary data.</text>
</comment>
<dbReference type="EMBL" id="JAUCGM010000522">
    <property type="protein sequence ID" value="MDM8563236.1"/>
    <property type="molecule type" value="Genomic_DNA"/>
</dbReference>
<evidence type="ECO:0000259" key="1">
    <source>
        <dbReference type="PROSITE" id="PS50042"/>
    </source>
</evidence>
<dbReference type="InterPro" id="IPR018490">
    <property type="entry name" value="cNMP-bd_dom_sf"/>
</dbReference>
<accession>A0ABT7VUL1</accession>
<dbReference type="InterPro" id="IPR014710">
    <property type="entry name" value="RmlC-like_jellyroll"/>
</dbReference>
<name>A0ABT7VUL1_9GAMM</name>
<protein>
    <submittedName>
        <fullName evidence="2">Cyclic nucleotide-binding domain-containing protein</fullName>
    </submittedName>
</protein>
<evidence type="ECO:0000313" key="2">
    <source>
        <dbReference type="EMBL" id="MDM8563236.1"/>
    </source>
</evidence>
<feature type="domain" description="Cyclic nucleotide-binding" evidence="1">
    <location>
        <begin position="1"/>
        <end position="73"/>
    </location>
</feature>